<name>A0A8X6KEE3_TRICU</name>
<accession>A0A8X6KEE3</accession>
<dbReference type="EMBL" id="BMAO01001017">
    <property type="protein sequence ID" value="GFQ70561.1"/>
    <property type="molecule type" value="Genomic_DNA"/>
</dbReference>
<evidence type="ECO:0000313" key="2">
    <source>
        <dbReference type="EMBL" id="GFQ70561.1"/>
    </source>
</evidence>
<keyword evidence="1" id="KW-0472">Membrane</keyword>
<keyword evidence="1" id="KW-1133">Transmembrane helix</keyword>
<organism evidence="2 3">
    <name type="scientific">Trichonephila clavata</name>
    <name type="common">Joro spider</name>
    <name type="synonym">Nephila clavata</name>
    <dbReference type="NCBI Taxonomy" id="2740835"/>
    <lineage>
        <taxon>Eukaryota</taxon>
        <taxon>Metazoa</taxon>
        <taxon>Ecdysozoa</taxon>
        <taxon>Arthropoda</taxon>
        <taxon>Chelicerata</taxon>
        <taxon>Arachnida</taxon>
        <taxon>Araneae</taxon>
        <taxon>Araneomorphae</taxon>
        <taxon>Entelegynae</taxon>
        <taxon>Araneoidea</taxon>
        <taxon>Nephilidae</taxon>
        <taxon>Trichonephila</taxon>
    </lineage>
</organism>
<feature type="transmembrane region" description="Helical" evidence="1">
    <location>
        <begin position="12"/>
        <end position="31"/>
    </location>
</feature>
<reference evidence="2" key="1">
    <citation type="submission" date="2020-07" db="EMBL/GenBank/DDBJ databases">
        <title>Multicomponent nature underlies the extraordinary mechanical properties of spider dragline silk.</title>
        <authorList>
            <person name="Kono N."/>
            <person name="Nakamura H."/>
            <person name="Mori M."/>
            <person name="Yoshida Y."/>
            <person name="Ohtoshi R."/>
            <person name="Malay A.D."/>
            <person name="Moran D.A.P."/>
            <person name="Tomita M."/>
            <person name="Numata K."/>
            <person name="Arakawa K."/>
        </authorList>
    </citation>
    <scope>NUCLEOTIDE SEQUENCE</scope>
</reference>
<keyword evidence="1" id="KW-0812">Transmembrane</keyword>
<keyword evidence="3" id="KW-1185">Reference proteome</keyword>
<comment type="caution">
    <text evidence="2">The sequence shown here is derived from an EMBL/GenBank/DDBJ whole genome shotgun (WGS) entry which is preliminary data.</text>
</comment>
<dbReference type="AlphaFoldDB" id="A0A8X6KEE3"/>
<evidence type="ECO:0000313" key="3">
    <source>
        <dbReference type="Proteomes" id="UP000887116"/>
    </source>
</evidence>
<proteinExistence type="predicted"/>
<evidence type="ECO:0000256" key="1">
    <source>
        <dbReference type="SAM" id="Phobius"/>
    </source>
</evidence>
<protein>
    <submittedName>
        <fullName evidence="2">Uncharacterized protein</fullName>
    </submittedName>
</protein>
<sequence>MNPTKVFYRSPAYLKNFCVIFFLNTSIVIFCDSEEFRKLLHYGKNFCIDSIRSLRRSWAIIQTPLLNRKATEQPFESDEINQFAPEHRLKEACISAHLWNPQTTNEVGPLPLEKRSYRLAIP</sequence>
<gene>
    <name evidence="2" type="ORF">TNCT_501151</name>
</gene>
<dbReference type="Proteomes" id="UP000887116">
    <property type="component" value="Unassembled WGS sequence"/>
</dbReference>